<dbReference type="Proteomes" id="UP001497482">
    <property type="component" value="Chromosome 8"/>
</dbReference>
<proteinExistence type="predicted"/>
<evidence type="ECO:0000313" key="1">
    <source>
        <dbReference type="EMBL" id="CAL1613683.1"/>
    </source>
</evidence>
<evidence type="ECO:0000313" key="2">
    <source>
        <dbReference type="Proteomes" id="UP001497482"/>
    </source>
</evidence>
<sequence length="102" mass="11167">MGWLRPRRASEDVEIEDWVGPWKGRIQEREIAERVVDSGVVATCGASAKVVYGGLVGGGMWVPRRGGVCWPVNVGEVVFSSLLWRSVSEVAGSLTRLTARRL</sequence>
<protein>
    <submittedName>
        <fullName evidence="1">Uncharacterized protein</fullName>
    </submittedName>
</protein>
<accession>A0AAV2MJU8</accession>
<gene>
    <name evidence="1" type="ORF">KC01_LOCUS39853</name>
</gene>
<organism evidence="1 2">
    <name type="scientific">Knipowitschia caucasica</name>
    <name type="common">Caucasian dwarf goby</name>
    <name type="synonym">Pomatoschistus caucasicus</name>
    <dbReference type="NCBI Taxonomy" id="637954"/>
    <lineage>
        <taxon>Eukaryota</taxon>
        <taxon>Metazoa</taxon>
        <taxon>Chordata</taxon>
        <taxon>Craniata</taxon>
        <taxon>Vertebrata</taxon>
        <taxon>Euteleostomi</taxon>
        <taxon>Actinopterygii</taxon>
        <taxon>Neopterygii</taxon>
        <taxon>Teleostei</taxon>
        <taxon>Neoteleostei</taxon>
        <taxon>Acanthomorphata</taxon>
        <taxon>Gobiaria</taxon>
        <taxon>Gobiiformes</taxon>
        <taxon>Gobioidei</taxon>
        <taxon>Gobiidae</taxon>
        <taxon>Gobiinae</taxon>
        <taxon>Knipowitschia</taxon>
    </lineage>
</organism>
<dbReference type="EMBL" id="OZ035830">
    <property type="protein sequence ID" value="CAL1613683.1"/>
    <property type="molecule type" value="Genomic_DNA"/>
</dbReference>
<keyword evidence="2" id="KW-1185">Reference proteome</keyword>
<reference evidence="1 2" key="1">
    <citation type="submission" date="2024-04" db="EMBL/GenBank/DDBJ databases">
        <authorList>
            <person name="Waldvogel A.-M."/>
            <person name="Schoenle A."/>
        </authorList>
    </citation>
    <scope>NUCLEOTIDE SEQUENCE [LARGE SCALE GENOMIC DNA]</scope>
</reference>
<name>A0AAV2MJU8_KNICA</name>
<dbReference type="AlphaFoldDB" id="A0AAV2MJU8"/>